<dbReference type="GO" id="GO:0006950">
    <property type="term" value="P:response to stress"/>
    <property type="evidence" value="ECO:0007669"/>
    <property type="project" value="TreeGrafter"/>
</dbReference>
<dbReference type="InterPro" id="IPR000835">
    <property type="entry name" value="HTH_MarR-typ"/>
</dbReference>
<sequence length="143" mass="16266">MMNKENKEHSISSLFEIAAALERKWANEWNSHNNIGFSKTHILLLDILEANGPVRPSDLAEKLHVTTGGVTVLTTKLINAGYIKKTKNESDRRAYQLEITEDGITQLDLAYEHIDLMVHRMFGMLSEEEVDSLRKIFTKLLLG</sequence>
<dbReference type="InterPro" id="IPR036390">
    <property type="entry name" value="WH_DNA-bd_sf"/>
</dbReference>
<dbReference type="SMART" id="SM00347">
    <property type="entry name" value="HTH_MARR"/>
    <property type="match status" value="1"/>
</dbReference>
<dbReference type="SUPFAM" id="SSF46785">
    <property type="entry name" value="Winged helix' DNA-binding domain"/>
    <property type="match status" value="1"/>
</dbReference>
<dbReference type="GO" id="GO:0003677">
    <property type="term" value="F:DNA binding"/>
    <property type="evidence" value="ECO:0007669"/>
    <property type="project" value="UniProtKB-KW"/>
</dbReference>
<evidence type="ECO:0000256" key="1">
    <source>
        <dbReference type="ARBA" id="ARBA00023125"/>
    </source>
</evidence>
<dbReference type="Gene3D" id="1.10.10.10">
    <property type="entry name" value="Winged helix-like DNA-binding domain superfamily/Winged helix DNA-binding domain"/>
    <property type="match status" value="1"/>
</dbReference>
<feature type="domain" description="HTH marR-type" evidence="2">
    <location>
        <begin position="7"/>
        <end position="142"/>
    </location>
</feature>
<evidence type="ECO:0000313" key="6">
    <source>
        <dbReference type="Proteomes" id="UP000294641"/>
    </source>
</evidence>
<dbReference type="Proteomes" id="UP000254330">
    <property type="component" value="Unassembled WGS sequence"/>
</dbReference>
<organism evidence="3 5">
    <name type="scientific">Kurthia zopfii</name>
    <dbReference type="NCBI Taxonomy" id="1650"/>
    <lineage>
        <taxon>Bacteria</taxon>
        <taxon>Bacillati</taxon>
        <taxon>Bacillota</taxon>
        <taxon>Bacilli</taxon>
        <taxon>Bacillales</taxon>
        <taxon>Caryophanaceae</taxon>
        <taxon>Kurthia</taxon>
    </lineage>
</organism>
<dbReference type="PROSITE" id="PS50995">
    <property type="entry name" value="HTH_MARR_2"/>
    <property type="match status" value="1"/>
</dbReference>
<dbReference type="PANTHER" id="PTHR33164">
    <property type="entry name" value="TRANSCRIPTIONAL REGULATOR, MARR FAMILY"/>
    <property type="match status" value="1"/>
</dbReference>
<evidence type="ECO:0000259" key="2">
    <source>
        <dbReference type="PROSITE" id="PS50995"/>
    </source>
</evidence>
<dbReference type="Pfam" id="PF01047">
    <property type="entry name" value="MarR"/>
    <property type="match status" value="1"/>
</dbReference>
<dbReference type="Proteomes" id="UP000294641">
    <property type="component" value="Unassembled WGS sequence"/>
</dbReference>
<accession>A0A8B4Q438</accession>
<dbReference type="PRINTS" id="PR00598">
    <property type="entry name" value="HTHMARR"/>
</dbReference>
<dbReference type="RefSeq" id="WP_307725165.1">
    <property type="nucleotide sequence ID" value="NZ_BJUE01000009.1"/>
</dbReference>
<reference evidence="3 5" key="1">
    <citation type="submission" date="2018-06" db="EMBL/GenBank/DDBJ databases">
        <authorList>
            <consortium name="Pathogen Informatics"/>
            <person name="Doyle S."/>
        </authorList>
    </citation>
    <scope>NUCLEOTIDE SEQUENCE [LARGE SCALE GENOMIC DNA]</scope>
    <source>
        <strain evidence="3 5">NCTC10597</strain>
    </source>
</reference>
<keyword evidence="1 4" id="KW-0238">DNA-binding</keyword>
<name>A0A8B4Q438_9BACL</name>
<dbReference type="EMBL" id="UGNP01000001">
    <property type="protein sequence ID" value="STX08577.1"/>
    <property type="molecule type" value="Genomic_DNA"/>
</dbReference>
<dbReference type="InterPro" id="IPR036388">
    <property type="entry name" value="WH-like_DNA-bd_sf"/>
</dbReference>
<evidence type="ECO:0000313" key="5">
    <source>
        <dbReference type="Proteomes" id="UP000254330"/>
    </source>
</evidence>
<evidence type="ECO:0000313" key="3">
    <source>
        <dbReference type="EMBL" id="STX08577.1"/>
    </source>
</evidence>
<dbReference type="EMBL" id="SNZG01000016">
    <property type="protein sequence ID" value="TDR38487.1"/>
    <property type="molecule type" value="Genomic_DNA"/>
</dbReference>
<comment type="caution">
    <text evidence="3">The sequence shown here is derived from an EMBL/GenBank/DDBJ whole genome shotgun (WGS) entry which is preliminary data.</text>
</comment>
<gene>
    <name evidence="3" type="primary">yusO_1</name>
    <name evidence="4" type="ORF">DFR61_11644</name>
    <name evidence="3" type="ORF">NCTC10597_00241</name>
</gene>
<protein>
    <submittedName>
        <fullName evidence="4">DNA-binding MarR family transcriptional regulator</fullName>
    </submittedName>
    <submittedName>
        <fullName evidence="3">Uncharacterized HTH-type transcriptional regulator yusO</fullName>
    </submittedName>
</protein>
<dbReference type="GO" id="GO:0003700">
    <property type="term" value="F:DNA-binding transcription factor activity"/>
    <property type="evidence" value="ECO:0007669"/>
    <property type="project" value="InterPro"/>
</dbReference>
<evidence type="ECO:0000313" key="4">
    <source>
        <dbReference type="EMBL" id="TDR38487.1"/>
    </source>
</evidence>
<dbReference type="AlphaFoldDB" id="A0A8B4Q438"/>
<keyword evidence="6" id="KW-1185">Reference proteome</keyword>
<dbReference type="InterPro" id="IPR039422">
    <property type="entry name" value="MarR/SlyA-like"/>
</dbReference>
<reference evidence="4 6" key="2">
    <citation type="submission" date="2019-03" db="EMBL/GenBank/DDBJ databases">
        <title>Genomic Encyclopedia of Type Strains, Phase IV (KMG-IV): sequencing the most valuable type-strain genomes for metagenomic binning, comparative biology and taxonomic classification.</title>
        <authorList>
            <person name="Goeker M."/>
        </authorList>
    </citation>
    <scope>NUCLEOTIDE SEQUENCE [LARGE SCALE GENOMIC DNA]</scope>
    <source>
        <strain evidence="4 6">DSM 20580</strain>
    </source>
</reference>
<dbReference type="PANTHER" id="PTHR33164:SF99">
    <property type="entry name" value="MARR FAMILY REGULATORY PROTEIN"/>
    <property type="match status" value="1"/>
</dbReference>
<proteinExistence type="predicted"/>